<evidence type="ECO:0008006" key="2">
    <source>
        <dbReference type="Google" id="ProtNLM"/>
    </source>
</evidence>
<proteinExistence type="predicted"/>
<evidence type="ECO:0000313" key="1">
    <source>
        <dbReference type="EMBL" id="VAW10367.1"/>
    </source>
</evidence>
<dbReference type="PROSITE" id="PS51257">
    <property type="entry name" value="PROKAR_LIPOPROTEIN"/>
    <property type="match status" value="1"/>
</dbReference>
<gene>
    <name evidence="1" type="ORF">MNBD_BACTEROID03-1048</name>
</gene>
<dbReference type="AlphaFoldDB" id="A0A3B0TAF6"/>
<dbReference type="EMBL" id="UOEL01000019">
    <property type="protein sequence ID" value="VAW10367.1"/>
    <property type="molecule type" value="Genomic_DNA"/>
</dbReference>
<accession>A0A3B0TAF6</accession>
<organism evidence="1">
    <name type="scientific">hydrothermal vent metagenome</name>
    <dbReference type="NCBI Taxonomy" id="652676"/>
    <lineage>
        <taxon>unclassified sequences</taxon>
        <taxon>metagenomes</taxon>
        <taxon>ecological metagenomes</taxon>
    </lineage>
</organism>
<dbReference type="SUPFAM" id="SSF141072">
    <property type="entry name" value="CalX-like"/>
    <property type="match status" value="1"/>
</dbReference>
<sequence length="372" mass="40448">MKKIKPLTLVIVSFFFMASCETDDIESKKLDSSLFWVSFVEPGISSSENTSVAITSKVSLSATTQETDVAVKYTVSSPDDAVEGVDYTLPEGFGSAVIPAGEHFVDVELATLINDDIIEGDKTLIFTIESAENFNVGLPDNQEGNSYTLTIKEDDFFTLIAGTSFEEPLVEGEYIDTQNNDVDHDMVNNASQDKVDFTSTGGEMGFDATYIFTRQFNTPRASNAIGVVNDVSDVVAYTDGSQGYKLTDVEGTAKVVFDNVDITRFTSVSIDVDLFIKPSPLSSGTDTYEETDQNGTITADRVRLYVIVDGGVELDIVNEDSYGNLNAIASGVWETKTLDLTNYTNVQLVFEVDTNVPSEGAYIDNVKIKGSN</sequence>
<name>A0A3B0TAF6_9ZZZZ</name>
<protein>
    <recommendedName>
        <fullName evidence="2">Calx-beta domain-containing protein</fullName>
    </recommendedName>
</protein>
<reference evidence="1" key="1">
    <citation type="submission" date="2018-06" db="EMBL/GenBank/DDBJ databases">
        <authorList>
            <person name="Zhirakovskaya E."/>
        </authorList>
    </citation>
    <scope>NUCLEOTIDE SEQUENCE</scope>
</reference>
<dbReference type="InterPro" id="IPR038081">
    <property type="entry name" value="CalX-like_sf"/>
</dbReference>